<dbReference type="RefSeq" id="WP_068170902.1">
    <property type="nucleotide sequence ID" value="NZ_AOGK01000007.1"/>
</dbReference>
<accession>A0A9X4S9R8</accession>
<sequence length="386" mass="42848">MNPPTREQLEARLHYPLGDALPEAGHTITVAPGLKWIRMALPFALDHINLWLLRDALDGREGWTVVDCCISHERSKAQWEQIFVNELDGLPILRVIVTHMHPDHIGLAHWLCERWSGVDGPGAEPPQAGASPLGGQRPAQRWSVGACHLWISATDYNAARIGSQSTTGFGGASAANFFASHGLTDPDSLDKIRGRASYYPSMVPAVPPSYRRLMDGQAVSIGGRAWRCISGYGHAPEHMALYNDELQVLISGDMVLPRISTNVSVYDVEPESDPLLLFLESLDKYLPLPEATLVLPSHGKPFTGLHERLQQLKDHHAERLTELFDACSARPISGADAIPVLFQRELDLHQTTFAMGEAVAHLHRLWFAGQVRRERDAQRIWRFSAV</sequence>
<dbReference type="SUPFAM" id="SSF56281">
    <property type="entry name" value="Metallo-hydrolase/oxidoreductase"/>
    <property type="match status" value="1"/>
</dbReference>
<dbReference type="OrthoDB" id="2971563at2"/>
<dbReference type="Pfam" id="PF00753">
    <property type="entry name" value="Lactamase_B"/>
    <property type="match status" value="2"/>
</dbReference>
<evidence type="ECO:0000313" key="3">
    <source>
        <dbReference type="Proteomes" id="UP001152876"/>
    </source>
</evidence>
<dbReference type="Gene3D" id="1.10.10.10">
    <property type="entry name" value="Winged helix-like DNA-binding domain superfamily/Winged helix DNA-binding domain"/>
    <property type="match status" value="1"/>
</dbReference>
<proteinExistence type="predicted"/>
<protein>
    <submittedName>
        <fullName evidence="2">Beta-lactamase-like protein</fullName>
    </submittedName>
</protein>
<comment type="caution">
    <text evidence="2">The sequence shown here is derived from an EMBL/GenBank/DDBJ whole genome shotgun (WGS) entry which is preliminary data.</text>
</comment>
<name>A0A9X4S9R8_9BURK</name>
<organism evidence="2 3">
    <name type="scientific">Hydrogenophaga taeniospiralis CCUG 15921</name>
    <dbReference type="NCBI Taxonomy" id="1281780"/>
    <lineage>
        <taxon>Bacteria</taxon>
        <taxon>Pseudomonadati</taxon>
        <taxon>Pseudomonadota</taxon>
        <taxon>Betaproteobacteria</taxon>
        <taxon>Burkholderiales</taxon>
        <taxon>Comamonadaceae</taxon>
        <taxon>Hydrogenophaga</taxon>
    </lineage>
</organism>
<dbReference type="InterPro" id="IPR048933">
    <property type="entry name" value="B_lactamase-like_C"/>
</dbReference>
<dbReference type="InterPro" id="IPR036388">
    <property type="entry name" value="WH-like_DNA-bd_sf"/>
</dbReference>
<reference evidence="2" key="1">
    <citation type="submission" date="2013-01" db="EMBL/GenBank/DDBJ databases">
        <title>Genome draft of Hydrogenophaga taeniospiralis 2K1.</title>
        <authorList>
            <person name="Gomila M."/>
            <person name="Lalucat J."/>
        </authorList>
    </citation>
    <scope>NUCLEOTIDE SEQUENCE</scope>
    <source>
        <strain evidence="2">CCUG 15921</strain>
    </source>
</reference>
<gene>
    <name evidence="2" type="ORF">H010_09351</name>
</gene>
<dbReference type="InterPro" id="IPR036866">
    <property type="entry name" value="RibonucZ/Hydroxyglut_hydro"/>
</dbReference>
<dbReference type="EMBL" id="AOGK01000007">
    <property type="protein sequence ID" value="MDG5975454.1"/>
    <property type="molecule type" value="Genomic_DNA"/>
</dbReference>
<dbReference type="InterPro" id="IPR050662">
    <property type="entry name" value="Sec-metab_biosynth-thioest"/>
</dbReference>
<evidence type="ECO:0000313" key="2">
    <source>
        <dbReference type="EMBL" id="MDG5975454.1"/>
    </source>
</evidence>
<dbReference type="PANTHER" id="PTHR23131">
    <property type="entry name" value="ENDORIBONUCLEASE LACTB2"/>
    <property type="match status" value="1"/>
</dbReference>
<feature type="domain" description="Metallo-beta-lactamase" evidence="1">
    <location>
        <begin position="47"/>
        <end position="298"/>
    </location>
</feature>
<dbReference type="InterPro" id="IPR001279">
    <property type="entry name" value="Metallo-B-lactamas"/>
</dbReference>
<dbReference type="SMART" id="SM00849">
    <property type="entry name" value="Lactamase_B"/>
    <property type="match status" value="1"/>
</dbReference>
<dbReference type="Proteomes" id="UP001152876">
    <property type="component" value="Unassembled WGS sequence"/>
</dbReference>
<dbReference type="Gene3D" id="3.60.15.10">
    <property type="entry name" value="Ribonuclease Z/Hydroxyacylglutathione hydrolase-like"/>
    <property type="match status" value="1"/>
</dbReference>
<dbReference type="PANTHER" id="PTHR23131:SF4">
    <property type="entry name" value="METALLO-BETA-LACTAMASE SUPERFAMILY POTEIN"/>
    <property type="match status" value="1"/>
</dbReference>
<dbReference type="AlphaFoldDB" id="A0A9X4S9R8"/>
<dbReference type="Pfam" id="PF21221">
    <property type="entry name" value="B_lactamase-like_C"/>
    <property type="match status" value="1"/>
</dbReference>
<evidence type="ECO:0000259" key="1">
    <source>
        <dbReference type="SMART" id="SM00849"/>
    </source>
</evidence>
<keyword evidence="3" id="KW-1185">Reference proteome</keyword>